<dbReference type="Proteomes" id="UP001150942">
    <property type="component" value="Unassembled WGS sequence"/>
</dbReference>
<protein>
    <submittedName>
        <fullName evidence="1">Uncharacterized protein</fullName>
    </submittedName>
</protein>
<evidence type="ECO:0000313" key="1">
    <source>
        <dbReference type="EMBL" id="KAJ5192685.1"/>
    </source>
</evidence>
<name>A0A9W9M812_9EURO</name>
<organism evidence="1 2">
    <name type="scientific">Penicillium cf. viridicatum</name>
    <dbReference type="NCBI Taxonomy" id="2972119"/>
    <lineage>
        <taxon>Eukaryota</taxon>
        <taxon>Fungi</taxon>
        <taxon>Dikarya</taxon>
        <taxon>Ascomycota</taxon>
        <taxon>Pezizomycotina</taxon>
        <taxon>Eurotiomycetes</taxon>
        <taxon>Eurotiomycetidae</taxon>
        <taxon>Eurotiales</taxon>
        <taxon>Aspergillaceae</taxon>
        <taxon>Penicillium</taxon>
    </lineage>
</organism>
<keyword evidence="2" id="KW-1185">Reference proteome</keyword>
<reference evidence="1" key="2">
    <citation type="journal article" date="2023" name="IMA Fungus">
        <title>Comparative genomic study of the Penicillium genus elucidates a diverse pangenome and 15 lateral gene transfer events.</title>
        <authorList>
            <person name="Petersen C."/>
            <person name="Sorensen T."/>
            <person name="Nielsen M.R."/>
            <person name="Sondergaard T.E."/>
            <person name="Sorensen J.L."/>
            <person name="Fitzpatrick D.A."/>
            <person name="Frisvad J.C."/>
            <person name="Nielsen K.L."/>
        </authorList>
    </citation>
    <scope>NUCLEOTIDE SEQUENCE</scope>
    <source>
        <strain evidence="1">IBT 20477</strain>
    </source>
</reference>
<evidence type="ECO:0000313" key="2">
    <source>
        <dbReference type="Proteomes" id="UP001150942"/>
    </source>
</evidence>
<comment type="caution">
    <text evidence="1">The sequence shown here is derived from an EMBL/GenBank/DDBJ whole genome shotgun (WGS) entry which is preliminary data.</text>
</comment>
<reference evidence="1" key="1">
    <citation type="submission" date="2022-11" db="EMBL/GenBank/DDBJ databases">
        <authorList>
            <person name="Petersen C."/>
        </authorList>
    </citation>
    <scope>NUCLEOTIDE SEQUENCE</scope>
    <source>
        <strain evidence="1">IBT 20477</strain>
    </source>
</reference>
<dbReference type="AlphaFoldDB" id="A0A9W9M812"/>
<gene>
    <name evidence="1" type="ORF">N7449_008827</name>
</gene>
<dbReference type="EMBL" id="JAPQKQ010000006">
    <property type="protein sequence ID" value="KAJ5192685.1"/>
    <property type="molecule type" value="Genomic_DNA"/>
</dbReference>
<dbReference type="OrthoDB" id="4365016at2759"/>
<accession>A0A9W9M812</accession>
<sequence>MKPIGKLLDVCKPVVFYLTSFDILLPTTEVYLLPPRARCNSYCRQNCTAQRKKLVDCINKELVKENADYKLRDDELKKLTEIVDRVVMKEPVKLHITEEQKRILSESGDAVGKRLSADVTNDTMQKIMEQ</sequence>
<proteinExistence type="predicted"/>